<evidence type="ECO:0000313" key="9">
    <source>
        <dbReference type="EMBL" id="KAE9334353.1"/>
    </source>
</evidence>
<evidence type="ECO:0000313" key="4">
    <source>
        <dbReference type="EMBL" id="KAE9119891.1"/>
    </source>
</evidence>
<evidence type="ECO:0000313" key="8">
    <source>
        <dbReference type="EMBL" id="KAE9292818.1"/>
    </source>
</evidence>
<evidence type="ECO:0000313" key="16">
    <source>
        <dbReference type="Proteomes" id="UP000476176"/>
    </source>
</evidence>
<evidence type="ECO:0000313" key="14">
    <source>
        <dbReference type="Proteomes" id="UP000441208"/>
    </source>
</evidence>
<evidence type="ECO:0000313" key="10">
    <source>
        <dbReference type="Proteomes" id="UP000429523"/>
    </source>
</evidence>
<dbReference type="Proteomes" id="UP000433483">
    <property type="component" value="Unassembled WGS sequence"/>
</dbReference>
<dbReference type="EMBL" id="QXGC01000842">
    <property type="protein sequence ID" value="KAE9219167.1"/>
    <property type="molecule type" value="Genomic_DNA"/>
</dbReference>
<keyword evidence="11" id="KW-1185">Reference proteome</keyword>
<evidence type="ECO:0000313" key="12">
    <source>
        <dbReference type="Proteomes" id="UP000437068"/>
    </source>
</evidence>
<evidence type="ECO:0000313" key="13">
    <source>
        <dbReference type="Proteomes" id="UP000440732"/>
    </source>
</evidence>
<dbReference type="EMBL" id="QXFW01000825">
    <property type="protein sequence ID" value="KAE9002193.1"/>
    <property type="molecule type" value="Genomic_DNA"/>
</dbReference>
<evidence type="ECO:0000313" key="1">
    <source>
        <dbReference type="EMBL" id="KAE8929668.1"/>
    </source>
</evidence>
<evidence type="ECO:0000313" key="17">
    <source>
        <dbReference type="Proteomes" id="UP000486351"/>
    </source>
</evidence>
<dbReference type="Proteomes" id="UP000440732">
    <property type="component" value="Unassembled WGS sequence"/>
</dbReference>
<dbReference type="EMBL" id="QXGF01001483">
    <property type="protein sequence ID" value="KAE8929668.1"/>
    <property type="molecule type" value="Genomic_DNA"/>
</dbReference>
<evidence type="ECO:0000313" key="11">
    <source>
        <dbReference type="Proteomes" id="UP000433483"/>
    </source>
</evidence>
<dbReference type="Proteomes" id="UP000429523">
    <property type="component" value="Unassembled WGS sequence"/>
</dbReference>
<dbReference type="EMBL" id="QXGE01001424">
    <property type="protein sequence ID" value="KAE9292818.1"/>
    <property type="molecule type" value="Genomic_DNA"/>
</dbReference>
<reference evidence="15 16" key="1">
    <citation type="submission" date="2018-09" db="EMBL/GenBank/DDBJ databases">
        <title>Genomic investigation of the strawberry pathogen Phytophthora fragariae indicates pathogenicity is determined by transcriptional variation in three key races.</title>
        <authorList>
            <person name="Adams T.M."/>
            <person name="Armitage A.D."/>
            <person name="Sobczyk M.K."/>
            <person name="Bates H.J."/>
            <person name="Dunwell J.M."/>
            <person name="Nellist C.F."/>
            <person name="Harrison R.J."/>
        </authorList>
    </citation>
    <scope>NUCLEOTIDE SEQUENCE [LARGE SCALE GENOMIC DNA]</scope>
    <source>
        <strain evidence="8 12">A4</strain>
        <strain evidence="7 16">BC-23</strain>
        <strain evidence="6 11">NOV-27</strain>
        <strain evidence="4 13">NOV-5</strain>
        <strain evidence="5 14">NOV-71</strain>
        <strain evidence="9 17">NOV-77</strain>
        <strain evidence="1 10">NOV-9</strain>
        <strain evidence="3 18">ONT-3</strain>
        <strain evidence="2 15">SCRP245</strain>
    </source>
</reference>
<name>A0A6A3KE95_9STRA</name>
<accession>A0A6A3KE95</accession>
<evidence type="ECO:0000313" key="3">
    <source>
        <dbReference type="EMBL" id="KAE9090454.1"/>
    </source>
</evidence>
<dbReference type="Proteomes" id="UP000460718">
    <property type="component" value="Unassembled WGS sequence"/>
</dbReference>
<dbReference type="Proteomes" id="UP000441208">
    <property type="component" value="Unassembled WGS sequence"/>
</dbReference>
<dbReference type="EMBL" id="QXFZ01000170">
    <property type="protein sequence ID" value="KAE9129067.1"/>
    <property type="molecule type" value="Genomic_DNA"/>
</dbReference>
<dbReference type="EMBL" id="QXGB01001466">
    <property type="protein sequence ID" value="KAE9190326.1"/>
    <property type="molecule type" value="Genomic_DNA"/>
</dbReference>
<dbReference type="Proteomes" id="UP000437068">
    <property type="component" value="Unassembled WGS sequence"/>
</dbReference>
<evidence type="ECO:0000313" key="18">
    <source>
        <dbReference type="Proteomes" id="UP000488956"/>
    </source>
</evidence>
<sequence length="56" mass="6142">MLVSLRFTSYTVEAISETFSGSSEINVPPKLRYATDSLSNSSFGMVEIGFNDSDRS</sequence>
<evidence type="ECO:0000313" key="7">
    <source>
        <dbReference type="EMBL" id="KAE9219167.1"/>
    </source>
</evidence>
<evidence type="ECO:0000313" key="2">
    <source>
        <dbReference type="EMBL" id="KAE9002193.1"/>
    </source>
</evidence>
<evidence type="ECO:0000313" key="15">
    <source>
        <dbReference type="Proteomes" id="UP000460718"/>
    </source>
</evidence>
<dbReference type="OrthoDB" id="10271764at2759"/>
<protein>
    <submittedName>
        <fullName evidence="2">Uncharacterized protein</fullName>
    </submittedName>
</protein>
<organism evidence="2 15">
    <name type="scientific">Phytophthora fragariae</name>
    <dbReference type="NCBI Taxonomy" id="53985"/>
    <lineage>
        <taxon>Eukaryota</taxon>
        <taxon>Sar</taxon>
        <taxon>Stramenopiles</taxon>
        <taxon>Oomycota</taxon>
        <taxon>Peronosporomycetes</taxon>
        <taxon>Peronosporales</taxon>
        <taxon>Peronosporaceae</taxon>
        <taxon>Phytophthora</taxon>
    </lineage>
</organism>
<proteinExistence type="predicted"/>
<dbReference type="Proteomes" id="UP000476176">
    <property type="component" value="Unassembled WGS sequence"/>
</dbReference>
<evidence type="ECO:0000313" key="5">
    <source>
        <dbReference type="EMBL" id="KAE9129067.1"/>
    </source>
</evidence>
<evidence type="ECO:0000313" key="6">
    <source>
        <dbReference type="EMBL" id="KAE9190326.1"/>
    </source>
</evidence>
<dbReference type="Proteomes" id="UP000486351">
    <property type="component" value="Unassembled WGS sequence"/>
</dbReference>
<dbReference type="EMBL" id="QXGA01001405">
    <property type="protein sequence ID" value="KAE9119891.1"/>
    <property type="molecule type" value="Genomic_DNA"/>
</dbReference>
<dbReference type="EMBL" id="QXFY01000849">
    <property type="protein sequence ID" value="KAE9334353.1"/>
    <property type="molecule type" value="Genomic_DNA"/>
</dbReference>
<dbReference type="AlphaFoldDB" id="A0A6A3KE95"/>
<gene>
    <name evidence="8" type="ORF">PF001_g18545</name>
    <name evidence="7" type="ORF">PF004_g13679</name>
    <name evidence="6" type="ORF">PF005_g19290</name>
    <name evidence="4" type="ORF">PF006_g18252</name>
    <name evidence="5" type="ORF">PF007_g5053</name>
    <name evidence="9" type="ORF">PF008_g14012</name>
    <name evidence="1" type="ORF">PF009_g20217</name>
    <name evidence="3" type="ORF">PF010_g18574</name>
    <name evidence="2" type="ORF">PF011_g13420</name>
</gene>
<dbReference type="EMBL" id="QXFX01001427">
    <property type="protein sequence ID" value="KAE9090454.1"/>
    <property type="molecule type" value="Genomic_DNA"/>
</dbReference>
<comment type="caution">
    <text evidence="2">The sequence shown here is derived from an EMBL/GenBank/DDBJ whole genome shotgun (WGS) entry which is preliminary data.</text>
</comment>
<dbReference type="Proteomes" id="UP000488956">
    <property type="component" value="Unassembled WGS sequence"/>
</dbReference>